<dbReference type="Proteomes" id="UP000034076">
    <property type="component" value="Unassembled WGS sequence"/>
</dbReference>
<dbReference type="OrthoDB" id="8732661at2"/>
<keyword evidence="5" id="KW-0808">Transferase</keyword>
<name>A0A0M2NGV8_9FIRM</name>
<dbReference type="EMBL" id="LAYJ01000112">
    <property type="protein sequence ID" value="KKI50186.1"/>
    <property type="molecule type" value="Genomic_DNA"/>
</dbReference>
<dbReference type="Gene3D" id="3.40.50.970">
    <property type="match status" value="1"/>
</dbReference>
<evidence type="ECO:0000313" key="5">
    <source>
        <dbReference type="EMBL" id="KKI50186.1"/>
    </source>
</evidence>
<dbReference type="PANTHER" id="PTHR47514">
    <property type="entry name" value="TRANSKETOLASE N-TERMINAL SECTION-RELATED"/>
    <property type="match status" value="1"/>
</dbReference>
<gene>
    <name evidence="5" type="ORF">CHK_2249</name>
</gene>
<comment type="similarity">
    <text evidence="2">Belongs to the transketolase family.</text>
</comment>
<dbReference type="AlphaFoldDB" id="A0A0M2NGV8"/>
<proteinExistence type="inferred from homology"/>
<evidence type="ECO:0000259" key="4">
    <source>
        <dbReference type="Pfam" id="PF00456"/>
    </source>
</evidence>
<dbReference type="SUPFAM" id="SSF52518">
    <property type="entry name" value="Thiamin diphosphate-binding fold (THDP-binding)"/>
    <property type="match status" value="1"/>
</dbReference>
<evidence type="ECO:0000313" key="6">
    <source>
        <dbReference type="Proteomes" id="UP000034076"/>
    </source>
</evidence>
<evidence type="ECO:0000256" key="3">
    <source>
        <dbReference type="ARBA" id="ARBA00023052"/>
    </source>
</evidence>
<reference evidence="5 6" key="1">
    <citation type="submission" date="2015-04" db="EMBL/GenBank/DDBJ databases">
        <title>Draft genome sequence of bacteremic isolate Catabacter hongkongensis type strain HKU16T.</title>
        <authorList>
            <person name="Lau S.K."/>
            <person name="Teng J.L."/>
            <person name="Huang Y."/>
            <person name="Curreem S.O."/>
            <person name="Tsui S.K."/>
            <person name="Woo P.C."/>
        </authorList>
    </citation>
    <scope>NUCLEOTIDE SEQUENCE [LARGE SCALE GENOMIC DNA]</scope>
    <source>
        <strain evidence="5 6">HKU16</strain>
    </source>
</reference>
<evidence type="ECO:0000256" key="2">
    <source>
        <dbReference type="ARBA" id="ARBA00007131"/>
    </source>
</evidence>
<dbReference type="GO" id="GO:0004802">
    <property type="term" value="F:transketolase activity"/>
    <property type="evidence" value="ECO:0007669"/>
    <property type="project" value="UniProtKB-EC"/>
</dbReference>
<accession>A0A0M2NGV8</accession>
<dbReference type="STRING" id="270498.CHK_2249"/>
<comment type="cofactor">
    <cofactor evidence="1">
        <name>thiamine diphosphate</name>
        <dbReference type="ChEBI" id="CHEBI:58937"/>
    </cofactor>
</comment>
<feature type="domain" description="Transketolase N-terminal" evidence="4">
    <location>
        <begin position="10"/>
        <end position="271"/>
    </location>
</feature>
<dbReference type="PANTHER" id="PTHR47514:SF1">
    <property type="entry name" value="TRANSKETOLASE N-TERMINAL SECTION-RELATED"/>
    <property type="match status" value="1"/>
</dbReference>
<dbReference type="Pfam" id="PF00456">
    <property type="entry name" value="Transketolase_N"/>
    <property type="match status" value="1"/>
</dbReference>
<dbReference type="InterPro" id="IPR029061">
    <property type="entry name" value="THDP-binding"/>
</dbReference>
<dbReference type="InterPro" id="IPR005474">
    <property type="entry name" value="Transketolase_N"/>
</dbReference>
<sequence length="275" mass="30115">MKTTQELKDFATNIRIENIKCLKKRGFGHVGGCMSVVEVLAVLYGNIMKYDPKNPGWEGRDYLIMSKGHAGPALFATLALQGYFPLEWLDTLSEPGTRLPSHCDRLLTPGIDVSTGSLGQGLSIAAGLAQGFRIKKMDNRVFTILGDGEIAEGQIWEAAQYATHYKLNGITAFVDWNKRQVDGYVEDIMDAGGIAEKFEAFGWYTLTVNGSDVQAIQNAILKSDEQRADRPAAIILDGIKGSGVPEFEQLEHNHHFALDAGLADKAIADLEKKLS</sequence>
<keyword evidence="3" id="KW-0786">Thiamine pyrophosphate</keyword>
<dbReference type="PATRIC" id="fig|270498.16.peg.1999"/>
<organism evidence="5 6">
    <name type="scientific">Christensenella hongkongensis</name>
    <dbReference type="NCBI Taxonomy" id="270498"/>
    <lineage>
        <taxon>Bacteria</taxon>
        <taxon>Bacillati</taxon>
        <taxon>Bacillota</taxon>
        <taxon>Clostridia</taxon>
        <taxon>Christensenellales</taxon>
        <taxon>Christensenellaceae</taxon>
        <taxon>Christensenella</taxon>
    </lineage>
</organism>
<comment type="caution">
    <text evidence="5">The sequence shown here is derived from an EMBL/GenBank/DDBJ whole genome shotgun (WGS) entry which is preliminary data.</text>
</comment>
<evidence type="ECO:0000256" key="1">
    <source>
        <dbReference type="ARBA" id="ARBA00001964"/>
    </source>
</evidence>
<protein>
    <submittedName>
        <fullName evidence="5">Transketolase, N-terminal section</fullName>
        <ecNumber evidence="5">2.2.1.1</ecNumber>
    </submittedName>
</protein>
<keyword evidence="6" id="KW-1185">Reference proteome</keyword>
<dbReference type="EC" id="2.2.1.1" evidence="5"/>
<dbReference type="CDD" id="cd02012">
    <property type="entry name" value="TPP_TK"/>
    <property type="match status" value="1"/>
</dbReference>
<dbReference type="RefSeq" id="WP_046444067.1">
    <property type="nucleotide sequence ID" value="NZ_LAYJ01000112.1"/>
</dbReference>